<dbReference type="OrthoDB" id="5382102at2759"/>
<dbReference type="PANTHER" id="PTHR42105">
    <property type="entry name" value="DIM2-ASSOCIATED PROTEIN 1"/>
    <property type="match status" value="1"/>
</dbReference>
<feature type="compositionally biased region" description="Polar residues" evidence="1">
    <location>
        <begin position="216"/>
        <end position="232"/>
    </location>
</feature>
<feature type="region of interest" description="Disordered" evidence="1">
    <location>
        <begin position="478"/>
        <end position="523"/>
    </location>
</feature>
<feature type="compositionally biased region" description="Polar residues" evidence="1">
    <location>
        <begin position="315"/>
        <end position="327"/>
    </location>
</feature>
<evidence type="ECO:0000313" key="3">
    <source>
        <dbReference type="Proteomes" id="UP000799770"/>
    </source>
</evidence>
<protein>
    <submittedName>
        <fullName evidence="2">Uncharacterized protein</fullName>
    </submittedName>
</protein>
<feature type="compositionally biased region" description="Polar residues" evidence="1">
    <location>
        <begin position="1686"/>
        <end position="1705"/>
    </location>
</feature>
<dbReference type="EMBL" id="ML977315">
    <property type="protein sequence ID" value="KAF2119373.1"/>
    <property type="molecule type" value="Genomic_DNA"/>
</dbReference>
<feature type="compositionally biased region" description="Polar residues" evidence="1">
    <location>
        <begin position="683"/>
        <end position="698"/>
    </location>
</feature>
<feature type="region of interest" description="Disordered" evidence="1">
    <location>
        <begin position="541"/>
        <end position="750"/>
    </location>
</feature>
<feature type="compositionally biased region" description="Polar residues" evidence="1">
    <location>
        <begin position="887"/>
        <end position="920"/>
    </location>
</feature>
<feature type="compositionally biased region" description="Basic and acidic residues" evidence="1">
    <location>
        <begin position="1338"/>
        <end position="1348"/>
    </location>
</feature>
<feature type="compositionally biased region" description="Basic residues" evidence="1">
    <location>
        <begin position="494"/>
        <end position="504"/>
    </location>
</feature>
<feature type="region of interest" description="Disordered" evidence="1">
    <location>
        <begin position="1268"/>
        <end position="1309"/>
    </location>
</feature>
<feature type="compositionally biased region" description="Low complexity" evidence="1">
    <location>
        <begin position="577"/>
        <end position="587"/>
    </location>
</feature>
<organism evidence="2 3">
    <name type="scientific">Lophiotrema nucula</name>
    <dbReference type="NCBI Taxonomy" id="690887"/>
    <lineage>
        <taxon>Eukaryota</taxon>
        <taxon>Fungi</taxon>
        <taxon>Dikarya</taxon>
        <taxon>Ascomycota</taxon>
        <taxon>Pezizomycotina</taxon>
        <taxon>Dothideomycetes</taxon>
        <taxon>Pleosporomycetidae</taxon>
        <taxon>Pleosporales</taxon>
        <taxon>Lophiotremataceae</taxon>
        <taxon>Lophiotrema</taxon>
    </lineage>
</organism>
<feature type="compositionally biased region" description="Basic and acidic residues" evidence="1">
    <location>
        <begin position="612"/>
        <end position="623"/>
    </location>
</feature>
<gene>
    <name evidence="2" type="ORF">BDV96DRAFT_596107</name>
</gene>
<feature type="compositionally biased region" description="Basic and acidic residues" evidence="1">
    <location>
        <begin position="352"/>
        <end position="366"/>
    </location>
</feature>
<feature type="compositionally biased region" description="Basic and acidic residues" evidence="1">
    <location>
        <begin position="22"/>
        <end position="38"/>
    </location>
</feature>
<feature type="compositionally biased region" description="Polar residues" evidence="1">
    <location>
        <begin position="293"/>
        <end position="304"/>
    </location>
</feature>
<feature type="compositionally biased region" description="Polar residues" evidence="1">
    <location>
        <begin position="1541"/>
        <end position="1580"/>
    </location>
</feature>
<name>A0A6A5ZKJ9_9PLEO</name>
<feature type="region of interest" description="Disordered" evidence="1">
    <location>
        <begin position="1531"/>
        <end position="1733"/>
    </location>
</feature>
<feature type="region of interest" description="Disordered" evidence="1">
    <location>
        <begin position="1"/>
        <end position="49"/>
    </location>
</feature>
<feature type="compositionally biased region" description="Polar residues" evidence="1">
    <location>
        <begin position="139"/>
        <end position="151"/>
    </location>
</feature>
<proteinExistence type="predicted"/>
<dbReference type="Proteomes" id="UP000799770">
    <property type="component" value="Unassembled WGS sequence"/>
</dbReference>
<feature type="compositionally biased region" description="Basic and acidic residues" evidence="1">
    <location>
        <begin position="481"/>
        <end position="493"/>
    </location>
</feature>
<feature type="compositionally biased region" description="Low complexity" evidence="1">
    <location>
        <begin position="624"/>
        <end position="637"/>
    </location>
</feature>
<accession>A0A6A5ZKJ9</accession>
<feature type="compositionally biased region" description="Polar residues" evidence="1">
    <location>
        <begin position="708"/>
        <end position="723"/>
    </location>
</feature>
<feature type="compositionally biased region" description="Basic and acidic residues" evidence="1">
    <location>
        <begin position="233"/>
        <end position="247"/>
    </location>
</feature>
<feature type="compositionally biased region" description="Polar residues" evidence="1">
    <location>
        <begin position="367"/>
        <end position="376"/>
    </location>
</feature>
<feature type="compositionally biased region" description="Basic and acidic residues" evidence="1">
    <location>
        <begin position="1454"/>
        <end position="1470"/>
    </location>
</feature>
<feature type="compositionally biased region" description="Polar residues" evidence="1">
    <location>
        <begin position="1430"/>
        <end position="1440"/>
    </location>
</feature>
<feature type="region of interest" description="Disordered" evidence="1">
    <location>
        <begin position="76"/>
        <end position="154"/>
    </location>
</feature>
<feature type="compositionally biased region" description="Polar residues" evidence="1">
    <location>
        <begin position="1405"/>
        <end position="1421"/>
    </location>
</feature>
<feature type="compositionally biased region" description="Basic and acidic residues" evidence="1">
    <location>
        <begin position="102"/>
        <end position="115"/>
    </location>
</feature>
<feature type="region of interest" description="Disordered" evidence="1">
    <location>
        <begin position="1192"/>
        <end position="1213"/>
    </location>
</feature>
<keyword evidence="3" id="KW-1185">Reference proteome</keyword>
<feature type="compositionally biased region" description="Polar residues" evidence="1">
    <location>
        <begin position="1723"/>
        <end position="1733"/>
    </location>
</feature>
<sequence>MGVDRPPLPAPTDFSSSNDQDTTLRDDLATEISTRTDKTSYSIPEDGSPVTINTAKSSLHKKHPSQTSLLIEYFEGGKGDGKVHSRPSVRVRVTPSSRKNKTANDHLQITRESRTTRKPSYTRRISLGSKPRDEVVHTTDASYSEGSNVSSIPPPVEIEVLQNSSDISSNGGRYIPAASDISSMPADSMLEGTPVILSPGRRRSRSLERKDEVVETVTQDTLKAPTRQPSRSLSKERITQRVMEKLGQKPVESSSSKTKETTEIKTTRDDAAPSRKSHRRISKSSREEEMSGISGTESSLLSSNFHRRSGDTHSLRSGASGTSSINNPKLLATVEDAIKRLILPELNALKEEQRTQQNRSKFERMSGDSTFETVTTSSSREHSRRRVSKSSSAPHMHGNKPKVVLNRDENDPGTILSGGSSHKGRRSSRGSVSDRSYAESTHVEEKEKVRRKKSKDKDKHSARDAALIGLAGAGLTAAALRHHDSRESKEDRKERRRRHSRSSRSRTASVSESIEEEHLREEVPPLPILQSELIGSELTRESILSAETETRERPGSRSSRGTGTETPIQEVARGFASPSPRTPTRTPVALQRGLGTAHSNKSHTEIGLATPKSDRSFSSRSRDTSSAALEAAAAAKARAIERRQPQVSQYEIDDPTSERGLSPIQSEASYREREETRHEVTRGSSHVRSVDSGASISSAGRKAHRPGSSLSIQSFESSASTKAARTRKRPQGMSLEKGREILGEPATPGDVDEFFEQNHEQNEMYRRELEGSEIGSPGVDYRHMTQYTDDSQVTEPQYLDHEEPLAQDIRKVGSNPEYVHTPIAVESAVASLHEPSNISVRSSVSSPLKRSIPAPISPVQEHYDHSREASIHQHPSQERWEAIRGQAQTLASRSRSQTTNSPRQSTARSIHETPQMQASAFPSGDMPEIGYGMDDESEVTTNPSIIKGPLGAEEYHDQTDQLLSRHEEREQTPTSFHNKAAVLGAVGGAAAIAAAAAARVKDHSPASHEYHANVEDAYDDQDYEGEHQYVPQPNYARDRTPSRSPALWKDEGYQSANQRGVTPEYRSKLLDDEGLGDYDDELGGDVFTGGNTKHMRHVSGNSHGMSSPLYDSATGKGIDRIQSKDVVALMDHLTVRDAQRNARDTEILVTLVRSAAEMRNSFEEMKQFIRTQDAMIMNNTDKRVDLAEQRIIGGPRPQPLGSPRVPRSSSEDIDIETKKKSVFKRALRGLSMKGDNDIKKIEQMLVTLLDEVEGLKHVHTLGLQQQNASNSMTSYEQLRASGDPGYEPEGRAGTASSPNQSGYLSNPSSRRIQDMYTNMDVHQPHRISTVEEDDEEFADHGQHYENTERMTTPTQEARRQNMVPQDTPPQASRAFRDSQSQENTPKKKHKSNSSSIFGIPKISRWSKTTASTNPESLPRNSGSEEKRPYSTASRSGSQVNVAYYGDDQYDIQEDDRLRSNSSLAREEQRSLRSVRSPSPLIPEEEPQYILDDPKYQAHRNSLNLQHPQPRPGPTGRHQNHLETQAQIYEPIGSPEFDPDQWGSNPSLARNRLSGGNASQGAGNLSPINSIGSDGAYSQHSAAEQAAAPPRPPKIQEDGPLVPNQQQPLAGHGQTRQMYSSPNEFGSQGALTPLAPIQEVRYSLETDTGHRYSPTPSPRPNQNLQPSAAAMASPIRKITGPRPMGSRSPSGQHGLSSQPQFDQTGTVRRKPVSGREPDIESLDSYHSSLDSEIF</sequence>
<feature type="compositionally biased region" description="Polar residues" evidence="1">
    <location>
        <begin position="556"/>
        <end position="567"/>
    </location>
</feature>
<feature type="region of interest" description="Disordered" evidence="1">
    <location>
        <begin position="887"/>
        <end position="929"/>
    </location>
</feature>
<feature type="compositionally biased region" description="Basic and acidic residues" evidence="1">
    <location>
        <begin position="257"/>
        <end position="273"/>
    </location>
</feature>
<evidence type="ECO:0000313" key="2">
    <source>
        <dbReference type="EMBL" id="KAF2119373.1"/>
    </source>
</evidence>
<feature type="compositionally biased region" description="Pro residues" evidence="1">
    <location>
        <begin position="1"/>
        <end position="10"/>
    </location>
</feature>
<reference evidence="2" key="1">
    <citation type="journal article" date="2020" name="Stud. Mycol.">
        <title>101 Dothideomycetes genomes: a test case for predicting lifestyles and emergence of pathogens.</title>
        <authorList>
            <person name="Haridas S."/>
            <person name="Albert R."/>
            <person name="Binder M."/>
            <person name="Bloem J."/>
            <person name="Labutti K."/>
            <person name="Salamov A."/>
            <person name="Andreopoulos B."/>
            <person name="Baker S."/>
            <person name="Barry K."/>
            <person name="Bills G."/>
            <person name="Bluhm B."/>
            <person name="Cannon C."/>
            <person name="Castanera R."/>
            <person name="Culley D."/>
            <person name="Daum C."/>
            <person name="Ezra D."/>
            <person name="Gonzalez J."/>
            <person name="Henrissat B."/>
            <person name="Kuo A."/>
            <person name="Liang C."/>
            <person name="Lipzen A."/>
            <person name="Lutzoni F."/>
            <person name="Magnuson J."/>
            <person name="Mondo S."/>
            <person name="Nolan M."/>
            <person name="Ohm R."/>
            <person name="Pangilinan J."/>
            <person name="Park H.-J."/>
            <person name="Ramirez L."/>
            <person name="Alfaro M."/>
            <person name="Sun H."/>
            <person name="Tritt A."/>
            <person name="Yoshinaga Y."/>
            <person name="Zwiers L.-H."/>
            <person name="Turgeon B."/>
            <person name="Goodwin S."/>
            <person name="Spatafora J."/>
            <person name="Crous P."/>
            <person name="Grigoriev I."/>
        </authorList>
    </citation>
    <scope>NUCLEOTIDE SEQUENCE</scope>
    <source>
        <strain evidence="2">CBS 627.86</strain>
    </source>
</reference>
<dbReference type="PANTHER" id="PTHR42105:SF1">
    <property type="entry name" value="TRANSALDOLASE"/>
    <property type="match status" value="1"/>
</dbReference>
<feature type="region of interest" description="Disordered" evidence="1">
    <location>
        <begin position="1330"/>
        <end position="1518"/>
    </location>
</feature>
<feature type="region of interest" description="Disordered" evidence="1">
    <location>
        <begin position="183"/>
        <end position="329"/>
    </location>
</feature>
<feature type="compositionally biased region" description="Polar residues" evidence="1">
    <location>
        <begin position="1602"/>
        <end position="1629"/>
    </location>
</feature>
<feature type="compositionally biased region" description="Basic and acidic residues" evidence="1">
    <location>
        <begin position="669"/>
        <end position="681"/>
    </location>
</feature>
<feature type="region of interest" description="Disordered" evidence="1">
    <location>
        <begin position="352"/>
        <end position="464"/>
    </location>
</feature>
<feature type="region of interest" description="Disordered" evidence="1">
    <location>
        <begin position="1030"/>
        <end position="1065"/>
    </location>
</feature>
<evidence type="ECO:0000256" key="1">
    <source>
        <dbReference type="SAM" id="MobiDB-lite"/>
    </source>
</evidence>
<feature type="compositionally biased region" description="Polar residues" evidence="1">
    <location>
        <begin position="1294"/>
        <end position="1309"/>
    </location>
</feature>